<keyword evidence="2" id="KW-1185">Reference proteome</keyword>
<dbReference type="InterPro" id="IPR011990">
    <property type="entry name" value="TPR-like_helical_dom_sf"/>
</dbReference>
<accession>A0A849ABQ1</accession>
<dbReference type="AlphaFoldDB" id="A0A849ABQ1"/>
<dbReference type="EMBL" id="JABEND010000004">
    <property type="protein sequence ID" value="NNG35910.1"/>
    <property type="molecule type" value="Genomic_DNA"/>
</dbReference>
<name>A0A849ABQ1_9ACTN</name>
<dbReference type="Gene3D" id="1.25.40.10">
    <property type="entry name" value="Tetratricopeptide repeat domain"/>
    <property type="match status" value="1"/>
</dbReference>
<protein>
    <submittedName>
        <fullName evidence="1">Tetratricopeptide repeat protein</fullName>
    </submittedName>
</protein>
<sequence length="287" mass="30062">MSSDEVEGLIARTWRFDAPEDSAAQFALLADRADAGSCAAVVLRSQQARALGLAGRVAEADALLDECESHIGTAEAEGANRRHARARVLIERGRLRNSTGEPAAAAPLFEQAEQQGSAAGVPGPALDAVHMQAIVAGALGDHQRAERLNRRALAAARNSADPAARAWAGSLLNNLGWTLFDTGRLDESLEVFTEAVAVRAADRDAGGRDRTAEAEWAVGRALRELGRTDEAGALQQRLLRRTADPAVAASPGLAGLIREELAALGSPTHAAAAARGIRHDQADITLT</sequence>
<proteinExistence type="predicted"/>
<reference evidence="1 2" key="1">
    <citation type="submission" date="2020-05" db="EMBL/GenBank/DDBJ databases">
        <title>Nakamurella sp. DB0629 isolated from air conditioner.</title>
        <authorList>
            <person name="Kim D.H."/>
            <person name="Kim D.-U."/>
        </authorList>
    </citation>
    <scope>NUCLEOTIDE SEQUENCE [LARGE SCALE GENOMIC DNA]</scope>
    <source>
        <strain evidence="1 2">DB0629</strain>
    </source>
</reference>
<organism evidence="1 2">
    <name type="scientific">Nakamurella aerolata</name>
    <dbReference type="NCBI Taxonomy" id="1656892"/>
    <lineage>
        <taxon>Bacteria</taxon>
        <taxon>Bacillati</taxon>
        <taxon>Actinomycetota</taxon>
        <taxon>Actinomycetes</taxon>
        <taxon>Nakamurellales</taxon>
        <taxon>Nakamurellaceae</taxon>
        <taxon>Nakamurella</taxon>
    </lineage>
</organism>
<comment type="caution">
    <text evidence="1">The sequence shown here is derived from an EMBL/GenBank/DDBJ whole genome shotgun (WGS) entry which is preliminary data.</text>
</comment>
<dbReference type="SUPFAM" id="SSF48452">
    <property type="entry name" value="TPR-like"/>
    <property type="match status" value="1"/>
</dbReference>
<dbReference type="Proteomes" id="UP000562984">
    <property type="component" value="Unassembled WGS sequence"/>
</dbReference>
<gene>
    <name evidence="1" type="ORF">HKD39_09335</name>
</gene>
<evidence type="ECO:0000313" key="1">
    <source>
        <dbReference type="EMBL" id="NNG35910.1"/>
    </source>
</evidence>
<dbReference type="RefSeq" id="WP_171199594.1">
    <property type="nucleotide sequence ID" value="NZ_JABEND010000004.1"/>
</dbReference>
<dbReference type="Pfam" id="PF13424">
    <property type="entry name" value="TPR_12"/>
    <property type="match status" value="1"/>
</dbReference>
<evidence type="ECO:0000313" key="2">
    <source>
        <dbReference type="Proteomes" id="UP000562984"/>
    </source>
</evidence>